<evidence type="ECO:0000256" key="4">
    <source>
        <dbReference type="ARBA" id="ARBA00022729"/>
    </source>
</evidence>
<evidence type="ECO:0000256" key="8">
    <source>
        <dbReference type="ARBA" id="ARBA00023170"/>
    </source>
</evidence>
<accession>A0AA86VPD4</accession>
<reference evidence="11" key="1">
    <citation type="submission" date="2023-10" db="EMBL/GenBank/DDBJ databases">
        <authorList>
            <person name="Domelevo Entfellner J.-B."/>
        </authorList>
    </citation>
    <scope>NUCLEOTIDE SEQUENCE</scope>
</reference>
<keyword evidence="9" id="KW-0325">Glycoprotein</keyword>
<evidence type="ECO:0000256" key="5">
    <source>
        <dbReference type="ARBA" id="ARBA00022737"/>
    </source>
</evidence>
<sequence length="337" mass="37232">MNYSDTSIPTFIGTLTSLIHMDLSWTGFMGSIPPQIGNLSNLVYLDLSNYYYKEKALFTENVDWLSSLSKLEYLDLGGSIPDGIRNLTLLQNLDLSGNQFDGPIPTSFGNLSNLREMYFSNLKLNQKALTNKLGDFKNIDTLDFYGNKIGGDLPRSLGKLVSLRSLELSENLFSGNPFESLGSLSKLSALYIDHNRFQGVVKEDDFANLTRLKWFDASGNNLTLKVGPSWHPTFQLSHLDMSSWQNQLSGEITPTMSNLSFLSMLDLSYNNLRAKIPTGTQLKTCDASNFIGNDLCGPPLAINCSSNNSMPMAINCSSNNSMPMAKGVTGMEWSGFL</sequence>
<keyword evidence="8" id="KW-0675">Receptor</keyword>
<dbReference type="Gene3D" id="3.80.10.10">
    <property type="entry name" value="Ribonuclease Inhibitor"/>
    <property type="match status" value="1"/>
</dbReference>
<feature type="domain" description="Disease resistance R13L4/SHOC-2-like LRR" evidence="10">
    <location>
        <begin position="61"/>
        <end position="275"/>
    </location>
</feature>
<dbReference type="Proteomes" id="UP001189624">
    <property type="component" value="Chromosome 4"/>
</dbReference>
<gene>
    <name evidence="11" type="ORF">AYBTSS11_LOCUS15477</name>
</gene>
<dbReference type="Pfam" id="PF23598">
    <property type="entry name" value="LRR_14"/>
    <property type="match status" value="1"/>
</dbReference>
<dbReference type="SUPFAM" id="SSF52058">
    <property type="entry name" value="L domain-like"/>
    <property type="match status" value="1"/>
</dbReference>
<evidence type="ECO:0000256" key="6">
    <source>
        <dbReference type="ARBA" id="ARBA00022989"/>
    </source>
</evidence>
<dbReference type="InterPro" id="IPR001611">
    <property type="entry name" value="Leu-rich_rpt"/>
</dbReference>
<protein>
    <recommendedName>
        <fullName evidence="10">Disease resistance R13L4/SHOC-2-like LRR domain-containing protein</fullName>
    </recommendedName>
</protein>
<evidence type="ECO:0000256" key="3">
    <source>
        <dbReference type="ARBA" id="ARBA00022692"/>
    </source>
</evidence>
<proteinExistence type="predicted"/>
<dbReference type="InterPro" id="IPR032675">
    <property type="entry name" value="LRR_dom_sf"/>
</dbReference>
<evidence type="ECO:0000256" key="9">
    <source>
        <dbReference type="ARBA" id="ARBA00023180"/>
    </source>
</evidence>
<dbReference type="AlphaFoldDB" id="A0AA86VPD4"/>
<evidence type="ECO:0000313" key="11">
    <source>
        <dbReference type="EMBL" id="CAJ1952774.1"/>
    </source>
</evidence>
<keyword evidence="3" id="KW-0812">Transmembrane</keyword>
<keyword evidence="12" id="KW-1185">Reference proteome</keyword>
<keyword evidence="4" id="KW-0732">Signal</keyword>
<dbReference type="GO" id="GO:0016020">
    <property type="term" value="C:membrane"/>
    <property type="evidence" value="ECO:0007669"/>
    <property type="project" value="UniProtKB-SubCell"/>
</dbReference>
<evidence type="ECO:0000256" key="2">
    <source>
        <dbReference type="ARBA" id="ARBA00022614"/>
    </source>
</evidence>
<keyword evidence="7" id="KW-0472">Membrane</keyword>
<dbReference type="Gramene" id="rna-AYBTSS11_LOCUS15477">
    <property type="protein sequence ID" value="CAJ1952774.1"/>
    <property type="gene ID" value="gene-AYBTSS11_LOCUS15477"/>
</dbReference>
<comment type="subcellular location">
    <subcellularLocation>
        <location evidence="1">Membrane</location>
        <topology evidence="1">Single-pass type I membrane protein</topology>
    </subcellularLocation>
</comment>
<evidence type="ECO:0000313" key="12">
    <source>
        <dbReference type="Proteomes" id="UP001189624"/>
    </source>
</evidence>
<dbReference type="InterPro" id="IPR046956">
    <property type="entry name" value="RLP23-like"/>
</dbReference>
<evidence type="ECO:0000256" key="7">
    <source>
        <dbReference type="ARBA" id="ARBA00023136"/>
    </source>
</evidence>
<evidence type="ECO:0000256" key="1">
    <source>
        <dbReference type="ARBA" id="ARBA00004479"/>
    </source>
</evidence>
<evidence type="ECO:0000259" key="10">
    <source>
        <dbReference type="Pfam" id="PF23598"/>
    </source>
</evidence>
<dbReference type="InterPro" id="IPR055414">
    <property type="entry name" value="LRR_R13L4/SHOC2-like"/>
</dbReference>
<dbReference type="Pfam" id="PF00560">
    <property type="entry name" value="LRR_1"/>
    <property type="match status" value="1"/>
</dbReference>
<keyword evidence="5" id="KW-0677">Repeat</keyword>
<keyword evidence="2" id="KW-0433">Leucine-rich repeat</keyword>
<dbReference type="PANTHER" id="PTHR48063">
    <property type="entry name" value="LRR RECEPTOR-LIKE KINASE"/>
    <property type="match status" value="1"/>
</dbReference>
<dbReference type="EMBL" id="OY731401">
    <property type="protein sequence ID" value="CAJ1952774.1"/>
    <property type="molecule type" value="Genomic_DNA"/>
</dbReference>
<organism evidence="11 12">
    <name type="scientific">Sphenostylis stenocarpa</name>
    <dbReference type="NCBI Taxonomy" id="92480"/>
    <lineage>
        <taxon>Eukaryota</taxon>
        <taxon>Viridiplantae</taxon>
        <taxon>Streptophyta</taxon>
        <taxon>Embryophyta</taxon>
        <taxon>Tracheophyta</taxon>
        <taxon>Spermatophyta</taxon>
        <taxon>Magnoliopsida</taxon>
        <taxon>eudicotyledons</taxon>
        <taxon>Gunneridae</taxon>
        <taxon>Pentapetalae</taxon>
        <taxon>rosids</taxon>
        <taxon>fabids</taxon>
        <taxon>Fabales</taxon>
        <taxon>Fabaceae</taxon>
        <taxon>Papilionoideae</taxon>
        <taxon>50 kb inversion clade</taxon>
        <taxon>NPAAA clade</taxon>
        <taxon>indigoferoid/millettioid clade</taxon>
        <taxon>Phaseoleae</taxon>
        <taxon>Sphenostylis</taxon>
    </lineage>
</organism>
<dbReference type="PANTHER" id="PTHR48063:SF63">
    <property type="entry name" value="LEUCINE-RICH RECEPTOR-LIKE KINASE FAMILY PROTEIN"/>
    <property type="match status" value="1"/>
</dbReference>
<dbReference type="FunFam" id="3.80.10.10:FF:000041">
    <property type="entry name" value="LRR receptor-like serine/threonine-protein kinase ERECTA"/>
    <property type="match status" value="1"/>
</dbReference>
<keyword evidence="6" id="KW-1133">Transmembrane helix</keyword>
<name>A0AA86VPD4_9FABA</name>